<dbReference type="EMBL" id="CP009220">
    <property type="protein sequence ID" value="ALC06320.1"/>
    <property type="molecule type" value="Genomic_DNA"/>
</dbReference>
<evidence type="ECO:0000313" key="6">
    <source>
        <dbReference type="Proteomes" id="UP000068067"/>
    </source>
</evidence>
<dbReference type="KEGG" id="cdx:CDES_09675"/>
<dbReference type="OrthoDB" id="3239744at2"/>
<dbReference type="FunFam" id="3.40.50.300:FF:000011">
    <property type="entry name" value="Putative ABC transporter ATP-binding component"/>
    <property type="match status" value="1"/>
</dbReference>
<feature type="domain" description="ABC transporter" evidence="4">
    <location>
        <begin position="350"/>
        <end position="548"/>
    </location>
</feature>
<dbReference type="PANTHER" id="PTHR19211:SF14">
    <property type="entry name" value="ATP-BINDING CASSETTE SUB-FAMILY F MEMBER 1"/>
    <property type="match status" value="1"/>
</dbReference>
<proteinExistence type="predicted"/>
<dbReference type="CDD" id="cd03221">
    <property type="entry name" value="ABCF_EF-3"/>
    <property type="match status" value="1"/>
</dbReference>
<dbReference type="PATRIC" id="fig|931089.4.peg.1953"/>
<dbReference type="RefSeq" id="WP_053545271.1">
    <property type="nucleotide sequence ID" value="NZ_CP009220.1"/>
</dbReference>
<keyword evidence="1" id="KW-0677">Repeat</keyword>
<accession>A0A0M4CYU0</accession>
<dbReference type="AlphaFoldDB" id="A0A0M4CYU0"/>
<evidence type="ECO:0000256" key="3">
    <source>
        <dbReference type="ARBA" id="ARBA00022840"/>
    </source>
</evidence>
<keyword evidence="6" id="KW-1185">Reference proteome</keyword>
<name>A0A0M4CYU0_9CORY</name>
<evidence type="ECO:0000313" key="5">
    <source>
        <dbReference type="EMBL" id="ALC06320.1"/>
    </source>
</evidence>
<dbReference type="InterPro" id="IPR017871">
    <property type="entry name" value="ABC_transporter-like_CS"/>
</dbReference>
<evidence type="ECO:0000256" key="2">
    <source>
        <dbReference type="ARBA" id="ARBA00022741"/>
    </source>
</evidence>
<dbReference type="GO" id="GO:0016887">
    <property type="term" value="F:ATP hydrolysis activity"/>
    <property type="evidence" value="ECO:0007669"/>
    <property type="project" value="InterPro"/>
</dbReference>
<feature type="domain" description="ABC transporter" evidence="4">
    <location>
        <begin position="8"/>
        <end position="263"/>
    </location>
</feature>
<organism evidence="5 6">
    <name type="scientific">Corynebacterium deserti GIMN1.010</name>
    <dbReference type="NCBI Taxonomy" id="931089"/>
    <lineage>
        <taxon>Bacteria</taxon>
        <taxon>Bacillati</taxon>
        <taxon>Actinomycetota</taxon>
        <taxon>Actinomycetes</taxon>
        <taxon>Mycobacteriales</taxon>
        <taxon>Corynebacteriaceae</taxon>
        <taxon>Corynebacterium</taxon>
    </lineage>
</organism>
<dbReference type="PROSITE" id="PS50893">
    <property type="entry name" value="ABC_TRANSPORTER_2"/>
    <property type="match status" value="2"/>
</dbReference>
<evidence type="ECO:0000256" key="1">
    <source>
        <dbReference type="ARBA" id="ARBA00022737"/>
    </source>
</evidence>
<dbReference type="Pfam" id="PF00005">
    <property type="entry name" value="ABC_tran"/>
    <property type="match status" value="2"/>
</dbReference>
<dbReference type="PANTHER" id="PTHR19211">
    <property type="entry name" value="ATP-BINDING TRANSPORT PROTEIN-RELATED"/>
    <property type="match status" value="1"/>
</dbReference>
<gene>
    <name evidence="5" type="ORF">CDES_09675</name>
</gene>
<dbReference type="SMART" id="SM00382">
    <property type="entry name" value="AAA"/>
    <property type="match status" value="2"/>
</dbReference>
<dbReference type="InterPro" id="IPR003593">
    <property type="entry name" value="AAA+_ATPase"/>
</dbReference>
<sequence>MRTAASYIAIDGLSFSYPTTRVLSDISLTANKGSIVGLIGENGAGKSTLLALIAGTLDPDQGHLYTPEDTGFIAQETSLPFDEPVQSLIDAAVAPVRKIDADIARLSALLGDASLTEQELATAGTDFDAALSAAEELGVWELDSRIETVIAGLGLADINRRTPIRELSGGQRRRFALAALLLEPHDALILDEPTNHLDDNAVDFLISELSSFKGPVLIASHDRYFLDEISTELVDLDPALGPEGGSGEEVRQAVSFGGGFSEYLKEREQRRTRWAQLWAAQEAEREKLEGAIGTTEEDIFHRSVSKSESKISTKFYADRAAKTQGNRVRSAKNRLDELERYSIPEPPKPLEFSGIPDFQRRGAGESIEVRNIAVEDRLKPLKFHIDPGDHILVEGPNGVGKSTLLSVLDGTLAPTSGEIVMPEDLRVARLKQDDEWTEKQLDTPIGELFAQLSSSELTLVEMGLLTEASQSKTLRAASLGQRRRVSLGLILASPPDLLLLDEPTNHLSLALAEELEAAIENFPGRVVLASHDRWIRRRWTGKKISLETS</sequence>
<evidence type="ECO:0000259" key="4">
    <source>
        <dbReference type="PROSITE" id="PS50893"/>
    </source>
</evidence>
<dbReference type="GO" id="GO:0005524">
    <property type="term" value="F:ATP binding"/>
    <property type="evidence" value="ECO:0007669"/>
    <property type="project" value="UniProtKB-KW"/>
</dbReference>
<protein>
    <submittedName>
        <fullName evidence="5">ABC transporter ATPase</fullName>
    </submittedName>
</protein>
<dbReference type="InterPro" id="IPR003439">
    <property type="entry name" value="ABC_transporter-like_ATP-bd"/>
</dbReference>
<dbReference type="InterPro" id="IPR050611">
    <property type="entry name" value="ABCF"/>
</dbReference>
<dbReference type="STRING" id="931089.CDES_09675"/>
<dbReference type="Gene3D" id="3.40.50.300">
    <property type="entry name" value="P-loop containing nucleotide triphosphate hydrolases"/>
    <property type="match status" value="2"/>
</dbReference>
<keyword evidence="3" id="KW-0067">ATP-binding</keyword>
<keyword evidence="2" id="KW-0547">Nucleotide-binding</keyword>
<dbReference type="InterPro" id="IPR027417">
    <property type="entry name" value="P-loop_NTPase"/>
</dbReference>
<dbReference type="Proteomes" id="UP000068067">
    <property type="component" value="Chromosome"/>
</dbReference>
<dbReference type="PROSITE" id="PS00211">
    <property type="entry name" value="ABC_TRANSPORTER_1"/>
    <property type="match status" value="1"/>
</dbReference>
<dbReference type="SUPFAM" id="SSF52540">
    <property type="entry name" value="P-loop containing nucleoside triphosphate hydrolases"/>
    <property type="match status" value="2"/>
</dbReference>
<reference evidence="5 6" key="1">
    <citation type="submission" date="2014-08" db="EMBL/GenBank/DDBJ databases">
        <title>Complete genome sequence of Corynebacterium deserti GIMN1.010 (=DSM 45689), isolated from desert sand in western China.</title>
        <authorList>
            <person name="Ruckert C."/>
            <person name="Albersmeier A."/>
            <person name="Kalinowski J."/>
        </authorList>
    </citation>
    <scope>NUCLEOTIDE SEQUENCE [LARGE SCALE GENOMIC DNA]</scope>
    <source>
        <strain evidence="5 6">GIMN1.010</strain>
    </source>
</reference>